<keyword evidence="11 14" id="KW-0503">Monooxygenase</keyword>
<dbReference type="PROSITE" id="PS00086">
    <property type="entry name" value="CYTOCHROME_P450"/>
    <property type="match status" value="1"/>
</dbReference>
<dbReference type="GO" id="GO:0005789">
    <property type="term" value="C:endoplasmic reticulum membrane"/>
    <property type="evidence" value="ECO:0007669"/>
    <property type="project" value="UniProtKB-SubCell"/>
</dbReference>
<keyword evidence="17" id="KW-1185">Reference proteome</keyword>
<dbReference type="InterPro" id="IPR002401">
    <property type="entry name" value="Cyt_P450_E_grp-I"/>
</dbReference>
<dbReference type="FunFam" id="1.10.630.10:FF:000238">
    <property type="entry name" value="Cytochrome P450 2A6"/>
    <property type="match status" value="1"/>
</dbReference>
<keyword evidence="10 13" id="KW-0408">Iron</keyword>
<dbReference type="GO" id="GO:0006805">
    <property type="term" value="P:xenobiotic metabolic process"/>
    <property type="evidence" value="ECO:0007669"/>
    <property type="project" value="TreeGrafter"/>
</dbReference>
<dbReference type="Proteomes" id="UP000192578">
    <property type="component" value="Unassembled WGS sequence"/>
</dbReference>
<evidence type="ECO:0000256" key="11">
    <source>
        <dbReference type="ARBA" id="ARBA00023033"/>
    </source>
</evidence>
<evidence type="ECO:0000256" key="8">
    <source>
        <dbReference type="ARBA" id="ARBA00022848"/>
    </source>
</evidence>
<evidence type="ECO:0000256" key="4">
    <source>
        <dbReference type="ARBA" id="ARBA00010617"/>
    </source>
</evidence>
<keyword evidence="15" id="KW-0732">Signal</keyword>
<keyword evidence="8" id="KW-0492">Microsome</keyword>
<dbReference type="InterPro" id="IPR001128">
    <property type="entry name" value="Cyt_P450"/>
</dbReference>
<keyword evidence="6 13" id="KW-0479">Metal-binding</keyword>
<name>A0A1W0WLJ5_HYPEX</name>
<dbReference type="GO" id="GO:0016712">
    <property type="term" value="F:oxidoreductase activity, acting on paired donors, with incorporation or reduction of molecular oxygen, reduced flavin or flavoprotein as one donor, and incorporation of one atom of oxygen"/>
    <property type="evidence" value="ECO:0007669"/>
    <property type="project" value="TreeGrafter"/>
</dbReference>
<dbReference type="InterPro" id="IPR050182">
    <property type="entry name" value="Cytochrome_P450_fam2"/>
</dbReference>
<evidence type="ECO:0000313" key="16">
    <source>
        <dbReference type="EMBL" id="OQV16086.1"/>
    </source>
</evidence>
<gene>
    <name evidence="16" type="ORF">BV898_09722</name>
</gene>
<protein>
    <submittedName>
        <fullName evidence="16">Cytochrome P450 18a1</fullName>
    </submittedName>
</protein>
<organism evidence="16 17">
    <name type="scientific">Hypsibius exemplaris</name>
    <name type="common">Freshwater tardigrade</name>
    <dbReference type="NCBI Taxonomy" id="2072580"/>
    <lineage>
        <taxon>Eukaryota</taxon>
        <taxon>Metazoa</taxon>
        <taxon>Ecdysozoa</taxon>
        <taxon>Tardigrada</taxon>
        <taxon>Eutardigrada</taxon>
        <taxon>Parachela</taxon>
        <taxon>Hypsibioidea</taxon>
        <taxon>Hypsibiidae</taxon>
        <taxon>Hypsibius</taxon>
    </lineage>
</organism>
<keyword evidence="9 14" id="KW-0560">Oxidoreductase</keyword>
<evidence type="ECO:0000256" key="7">
    <source>
        <dbReference type="ARBA" id="ARBA00022824"/>
    </source>
</evidence>
<dbReference type="SUPFAM" id="SSF48264">
    <property type="entry name" value="Cytochrome P450"/>
    <property type="match status" value="1"/>
</dbReference>
<dbReference type="EMBL" id="MTYJ01000078">
    <property type="protein sequence ID" value="OQV16086.1"/>
    <property type="molecule type" value="Genomic_DNA"/>
</dbReference>
<keyword evidence="7" id="KW-0256">Endoplasmic reticulum</keyword>
<dbReference type="OrthoDB" id="1055148at2759"/>
<keyword evidence="12" id="KW-0472">Membrane</keyword>
<evidence type="ECO:0000256" key="14">
    <source>
        <dbReference type="RuleBase" id="RU000461"/>
    </source>
</evidence>
<evidence type="ECO:0000256" key="13">
    <source>
        <dbReference type="PIRSR" id="PIRSR602401-1"/>
    </source>
</evidence>
<comment type="caution">
    <text evidence="16">The sequence shown here is derived from an EMBL/GenBank/DDBJ whole genome shotgun (WGS) entry which is preliminary data.</text>
</comment>
<evidence type="ECO:0000256" key="15">
    <source>
        <dbReference type="SAM" id="SignalP"/>
    </source>
</evidence>
<feature type="signal peptide" evidence="15">
    <location>
        <begin position="1"/>
        <end position="22"/>
    </location>
</feature>
<evidence type="ECO:0000256" key="6">
    <source>
        <dbReference type="ARBA" id="ARBA00022723"/>
    </source>
</evidence>
<evidence type="ECO:0000256" key="5">
    <source>
        <dbReference type="ARBA" id="ARBA00022617"/>
    </source>
</evidence>
<dbReference type="InterPro" id="IPR036396">
    <property type="entry name" value="Cyt_P450_sf"/>
</dbReference>
<evidence type="ECO:0000256" key="1">
    <source>
        <dbReference type="ARBA" id="ARBA00001971"/>
    </source>
</evidence>
<sequence>MVFWLVLGALALILTYLWLISQRPANFPPGPPGIPFLGNVLSLGSKPAEKMTEWSKKYGDVFGMYSGRKPVVVINDFRTLRKIFSEDSASGRSTNSVVRRENSPFPSGIGLIGSQGDLWKTHRRFALSTLRDLGMGKNWMEDTIIAEVEGLCQALRETNQKPFDPKVQLTNSVSNVICAIIFGKRFELTDPKFSRLTRLVAENMAIIKLDFLCQIIPFLLWFPNSVRTQILQGRANITALTEFMKEMIADHDVSSRTEHHSGAPDYLYAYQKEKSKTREETFDELQLVGSLFDLFAAGTETTSTTILWAMVFMIENPDVMKKVQKEIDDKVGRDHVLTNADRSRLPYTEANDTGGPALRKPCASRYWKNPEHFEPNRFLDSEQKLIRPDGFVPFSIGKRACLGEALAKMELFLFIANLLRCFTLELPTGETLSHEDYHSSLVDSPNPFTLIFTSRF</sequence>
<dbReference type="Pfam" id="PF00067">
    <property type="entry name" value="p450"/>
    <property type="match status" value="2"/>
</dbReference>
<dbReference type="PANTHER" id="PTHR24300:SF403">
    <property type="entry name" value="CYTOCHROME P450 306A1"/>
    <property type="match status" value="1"/>
</dbReference>
<comment type="similarity">
    <text evidence="4 14">Belongs to the cytochrome P450 family.</text>
</comment>
<dbReference type="GO" id="GO:0006082">
    <property type="term" value="P:organic acid metabolic process"/>
    <property type="evidence" value="ECO:0007669"/>
    <property type="project" value="TreeGrafter"/>
</dbReference>
<feature type="binding site" description="axial binding residue" evidence="13">
    <location>
        <position position="401"/>
    </location>
    <ligand>
        <name>heme</name>
        <dbReference type="ChEBI" id="CHEBI:30413"/>
    </ligand>
    <ligandPart>
        <name>Fe</name>
        <dbReference type="ChEBI" id="CHEBI:18248"/>
    </ligandPart>
</feature>
<accession>A0A1W0WLJ5</accession>
<evidence type="ECO:0000256" key="12">
    <source>
        <dbReference type="ARBA" id="ARBA00023136"/>
    </source>
</evidence>
<feature type="chain" id="PRO_5013297598" evidence="15">
    <location>
        <begin position="23"/>
        <end position="456"/>
    </location>
</feature>
<proteinExistence type="inferred from homology"/>
<evidence type="ECO:0000256" key="10">
    <source>
        <dbReference type="ARBA" id="ARBA00023004"/>
    </source>
</evidence>
<comment type="cofactor">
    <cofactor evidence="1 13">
        <name>heme</name>
        <dbReference type="ChEBI" id="CHEBI:30413"/>
    </cofactor>
</comment>
<dbReference type="PRINTS" id="PR00385">
    <property type="entry name" value="P450"/>
</dbReference>
<reference evidence="17" key="1">
    <citation type="submission" date="2017-01" db="EMBL/GenBank/DDBJ databases">
        <title>Comparative genomics of anhydrobiosis in the tardigrade Hypsibius dujardini.</title>
        <authorList>
            <person name="Yoshida Y."/>
            <person name="Koutsovoulos G."/>
            <person name="Laetsch D."/>
            <person name="Stevens L."/>
            <person name="Kumar S."/>
            <person name="Horikawa D."/>
            <person name="Ishino K."/>
            <person name="Komine S."/>
            <person name="Tomita M."/>
            <person name="Blaxter M."/>
            <person name="Arakawa K."/>
        </authorList>
    </citation>
    <scope>NUCLEOTIDE SEQUENCE [LARGE SCALE GENOMIC DNA]</scope>
    <source>
        <strain evidence="17">Z151</strain>
    </source>
</reference>
<dbReference type="PANTHER" id="PTHR24300">
    <property type="entry name" value="CYTOCHROME P450 508A4-RELATED"/>
    <property type="match status" value="1"/>
</dbReference>
<dbReference type="GO" id="GO:0020037">
    <property type="term" value="F:heme binding"/>
    <property type="evidence" value="ECO:0007669"/>
    <property type="project" value="InterPro"/>
</dbReference>
<evidence type="ECO:0000256" key="2">
    <source>
        <dbReference type="ARBA" id="ARBA00004174"/>
    </source>
</evidence>
<dbReference type="GO" id="GO:0005506">
    <property type="term" value="F:iron ion binding"/>
    <property type="evidence" value="ECO:0007669"/>
    <property type="project" value="InterPro"/>
</dbReference>
<dbReference type="AlphaFoldDB" id="A0A1W0WLJ5"/>
<dbReference type="Gene3D" id="1.10.630.10">
    <property type="entry name" value="Cytochrome P450"/>
    <property type="match status" value="2"/>
</dbReference>
<comment type="subcellular location">
    <subcellularLocation>
        <location evidence="3">Endoplasmic reticulum membrane</location>
        <topology evidence="3">Peripheral membrane protein</topology>
    </subcellularLocation>
    <subcellularLocation>
        <location evidence="2">Microsome membrane</location>
        <topology evidence="2">Peripheral membrane protein</topology>
    </subcellularLocation>
</comment>
<evidence type="ECO:0000313" key="17">
    <source>
        <dbReference type="Proteomes" id="UP000192578"/>
    </source>
</evidence>
<evidence type="ECO:0000256" key="9">
    <source>
        <dbReference type="ARBA" id="ARBA00023002"/>
    </source>
</evidence>
<keyword evidence="5 13" id="KW-0349">Heme</keyword>
<evidence type="ECO:0000256" key="3">
    <source>
        <dbReference type="ARBA" id="ARBA00004406"/>
    </source>
</evidence>
<dbReference type="PRINTS" id="PR00463">
    <property type="entry name" value="EP450I"/>
</dbReference>
<dbReference type="InterPro" id="IPR017972">
    <property type="entry name" value="Cyt_P450_CS"/>
</dbReference>